<dbReference type="EMBL" id="MN739177">
    <property type="protein sequence ID" value="QHS92234.1"/>
    <property type="molecule type" value="Genomic_DNA"/>
</dbReference>
<dbReference type="AlphaFoldDB" id="A0A6C0BKM7"/>
<sequence>MGTKTHQMGPKVVAVGFEPTKVSQYLLRVPRLTAPVRYRNFSVSLTGNKGNEIQFFS</sequence>
<evidence type="ECO:0000313" key="1">
    <source>
        <dbReference type="EMBL" id="QHS92234.1"/>
    </source>
</evidence>
<organism evidence="1">
    <name type="scientific">viral metagenome</name>
    <dbReference type="NCBI Taxonomy" id="1070528"/>
    <lineage>
        <taxon>unclassified sequences</taxon>
        <taxon>metagenomes</taxon>
        <taxon>organismal metagenomes</taxon>
    </lineage>
</organism>
<proteinExistence type="predicted"/>
<accession>A0A6C0BKM7</accession>
<reference evidence="1" key="1">
    <citation type="journal article" date="2020" name="Nature">
        <title>Giant virus diversity and host interactions through global metagenomics.</title>
        <authorList>
            <person name="Schulz F."/>
            <person name="Roux S."/>
            <person name="Paez-Espino D."/>
            <person name="Jungbluth S."/>
            <person name="Walsh D.A."/>
            <person name="Denef V.J."/>
            <person name="McMahon K.D."/>
            <person name="Konstantinidis K.T."/>
            <person name="Eloe-Fadrosh E.A."/>
            <person name="Kyrpides N.C."/>
            <person name="Woyke T."/>
        </authorList>
    </citation>
    <scope>NUCLEOTIDE SEQUENCE</scope>
    <source>
        <strain evidence="1">GVMAG-M-3300014204-73</strain>
    </source>
</reference>
<protein>
    <submittedName>
        <fullName evidence="1">Uncharacterized protein</fullName>
    </submittedName>
</protein>
<name>A0A6C0BKM7_9ZZZZ</name>